<reference evidence="2" key="3">
    <citation type="journal article" date="2016" name="Gigascience">
        <title>De novo construction of an expanded transcriptome assembly for the western tarnished plant bug, Lygus hesperus.</title>
        <authorList>
            <person name="Tassone E.E."/>
            <person name="Geib S.M."/>
            <person name="Hall B."/>
            <person name="Fabrick J.A."/>
            <person name="Brent C.S."/>
            <person name="Hull J.J."/>
        </authorList>
    </citation>
    <scope>NUCLEOTIDE SEQUENCE</scope>
</reference>
<reference evidence="1" key="2">
    <citation type="submission" date="2014-07" db="EMBL/GenBank/DDBJ databases">
        <authorList>
            <person name="Hull J."/>
        </authorList>
    </citation>
    <scope>NUCLEOTIDE SEQUENCE</scope>
</reference>
<dbReference type="GO" id="GO:0016740">
    <property type="term" value="F:transferase activity"/>
    <property type="evidence" value="ECO:0007669"/>
    <property type="project" value="UniProtKB-KW"/>
</dbReference>
<proteinExistence type="predicted"/>
<evidence type="ECO:0000313" key="2">
    <source>
        <dbReference type="EMBL" id="JAQ04582.1"/>
    </source>
</evidence>
<organism evidence="1">
    <name type="scientific">Lygus hesperus</name>
    <name type="common">Western plant bug</name>
    <dbReference type="NCBI Taxonomy" id="30085"/>
    <lineage>
        <taxon>Eukaryota</taxon>
        <taxon>Metazoa</taxon>
        <taxon>Ecdysozoa</taxon>
        <taxon>Arthropoda</taxon>
        <taxon>Hexapoda</taxon>
        <taxon>Insecta</taxon>
        <taxon>Pterygota</taxon>
        <taxon>Neoptera</taxon>
        <taxon>Paraneoptera</taxon>
        <taxon>Hemiptera</taxon>
        <taxon>Heteroptera</taxon>
        <taxon>Panheteroptera</taxon>
        <taxon>Cimicomorpha</taxon>
        <taxon>Miridae</taxon>
        <taxon>Mirini</taxon>
        <taxon>Lygus</taxon>
    </lineage>
</organism>
<gene>
    <name evidence="1" type="primary">aat_0</name>
    <name evidence="1" type="ORF">CM83_48908</name>
    <name evidence="2" type="ORF">g.7258</name>
</gene>
<dbReference type="AlphaFoldDB" id="A0A0A9ZE16"/>
<keyword evidence="1" id="KW-0808">Transferase</keyword>
<evidence type="ECO:0000313" key="1">
    <source>
        <dbReference type="EMBL" id="JAG42121.1"/>
    </source>
</evidence>
<sequence>MKKIAHNTSMPLASLPTDTSVILDEDTTSSSSSSEAVCVATTASMYERAVSPQPSQVMSTQCSLSLSQQPLVSTSQSQPLHLSRQRPRFHTVQDLNVALNQAIEGKITSKNAWVSREASDLL</sequence>
<name>A0A0A9ZE16_LYGHE</name>
<accession>A0A0A9ZE16</accession>
<protein>
    <submittedName>
        <fullName evidence="1">Leucyl/phenylalanyl-tRNA--protein transferase</fullName>
    </submittedName>
</protein>
<dbReference type="EMBL" id="GDHC01014047">
    <property type="protein sequence ID" value="JAQ04582.1"/>
    <property type="molecule type" value="Transcribed_RNA"/>
</dbReference>
<dbReference type="EMBL" id="GBHO01001483">
    <property type="protein sequence ID" value="JAG42121.1"/>
    <property type="molecule type" value="Transcribed_RNA"/>
</dbReference>
<reference evidence="1" key="1">
    <citation type="journal article" date="2014" name="PLoS ONE">
        <title>Transcriptome-Based Identification of ABC Transporters in the Western Tarnished Plant Bug Lygus hesperus.</title>
        <authorList>
            <person name="Hull J.J."/>
            <person name="Chaney K."/>
            <person name="Geib S.M."/>
            <person name="Fabrick J.A."/>
            <person name="Brent C.S."/>
            <person name="Walsh D."/>
            <person name="Lavine L.C."/>
        </authorList>
    </citation>
    <scope>NUCLEOTIDE SEQUENCE</scope>
</reference>